<gene>
    <name evidence="6" type="ORF">F4692_002984</name>
</gene>
<reference evidence="6 7" key="2">
    <citation type="submission" date="2020-08" db="EMBL/GenBank/DDBJ databases">
        <title>The Agave Microbiome: Exploring the role of microbial communities in plant adaptations to desert environments.</title>
        <authorList>
            <person name="Partida-Martinez L.P."/>
        </authorList>
    </citation>
    <scope>NUCLEOTIDE SEQUENCE [LARGE SCALE GENOMIC DNA]</scope>
    <source>
        <strain evidence="6 7">AT2.17</strain>
    </source>
</reference>
<protein>
    <submittedName>
        <fullName evidence="6">Zinc transport system substrate-binding protein</fullName>
    </submittedName>
</protein>
<dbReference type="GO" id="GO:0030001">
    <property type="term" value="P:metal ion transport"/>
    <property type="evidence" value="ECO:0007669"/>
    <property type="project" value="InterPro"/>
</dbReference>
<comment type="similarity">
    <text evidence="1">Belongs to the bacterial solute-binding protein 9 family.</text>
</comment>
<comment type="caution">
    <text evidence="6">The sequence shown here is derived from an EMBL/GenBank/DDBJ whole genome shotgun (WGS) entry which is preliminary data.</text>
</comment>
<dbReference type="AlphaFoldDB" id="A0A7Y9H4M3"/>
<feature type="signal peptide" evidence="5">
    <location>
        <begin position="1"/>
        <end position="22"/>
    </location>
</feature>
<dbReference type="PANTHER" id="PTHR42953">
    <property type="entry name" value="HIGH-AFFINITY ZINC UPTAKE SYSTEM PROTEIN ZNUA-RELATED"/>
    <property type="match status" value="1"/>
</dbReference>
<feature type="region of interest" description="Disordered" evidence="4">
    <location>
        <begin position="125"/>
        <end position="155"/>
    </location>
</feature>
<dbReference type="RefSeq" id="WP_179620361.1">
    <property type="nucleotide sequence ID" value="NZ_JACCBW010000002.1"/>
</dbReference>
<evidence type="ECO:0000256" key="4">
    <source>
        <dbReference type="SAM" id="MobiDB-lite"/>
    </source>
</evidence>
<evidence type="ECO:0000313" key="7">
    <source>
        <dbReference type="Proteomes" id="UP000549911"/>
    </source>
</evidence>
<dbReference type="Pfam" id="PF01297">
    <property type="entry name" value="ZnuA"/>
    <property type="match status" value="1"/>
</dbReference>
<dbReference type="PROSITE" id="PS51257">
    <property type="entry name" value="PROKAR_LIPOPROTEIN"/>
    <property type="match status" value="1"/>
</dbReference>
<dbReference type="EMBL" id="JACCBW010000002">
    <property type="protein sequence ID" value="NYE37851.1"/>
    <property type="molecule type" value="Genomic_DNA"/>
</dbReference>
<dbReference type="GO" id="GO:0046872">
    <property type="term" value="F:metal ion binding"/>
    <property type="evidence" value="ECO:0007669"/>
    <property type="project" value="InterPro"/>
</dbReference>
<dbReference type="InterPro" id="IPR006127">
    <property type="entry name" value="ZnuA-like"/>
</dbReference>
<evidence type="ECO:0000313" key="6">
    <source>
        <dbReference type="EMBL" id="NYE37851.1"/>
    </source>
</evidence>
<reference evidence="6 7" key="1">
    <citation type="submission" date="2020-07" db="EMBL/GenBank/DDBJ databases">
        <authorList>
            <person name="Partida-Martinez L."/>
            <person name="Huntemann M."/>
            <person name="Clum A."/>
            <person name="Wang J."/>
            <person name="Palaniappan K."/>
            <person name="Ritter S."/>
            <person name="Chen I.-M."/>
            <person name="Stamatis D."/>
            <person name="Reddy T."/>
            <person name="O'Malley R."/>
            <person name="Daum C."/>
            <person name="Shapiro N."/>
            <person name="Ivanova N."/>
            <person name="Kyrpides N."/>
            <person name="Woyke T."/>
        </authorList>
    </citation>
    <scope>NUCLEOTIDE SEQUENCE [LARGE SCALE GENOMIC DNA]</scope>
    <source>
        <strain evidence="6 7">AT2.17</strain>
    </source>
</reference>
<keyword evidence="3 5" id="KW-0732">Signal</keyword>
<name>A0A7Y9H4M3_9ACTN</name>
<dbReference type="SUPFAM" id="SSF53807">
    <property type="entry name" value="Helical backbone' metal receptor"/>
    <property type="match status" value="1"/>
</dbReference>
<dbReference type="Gene3D" id="3.40.50.1980">
    <property type="entry name" value="Nitrogenase molybdenum iron protein domain"/>
    <property type="match status" value="2"/>
</dbReference>
<dbReference type="InterPro" id="IPR050492">
    <property type="entry name" value="Bact_metal-bind_prot9"/>
</dbReference>
<keyword evidence="2" id="KW-0813">Transport</keyword>
<evidence type="ECO:0000256" key="2">
    <source>
        <dbReference type="ARBA" id="ARBA00022448"/>
    </source>
</evidence>
<keyword evidence="7" id="KW-1185">Reference proteome</keyword>
<organism evidence="6 7">
    <name type="scientific">Nocardioides cavernae</name>
    <dbReference type="NCBI Taxonomy" id="1921566"/>
    <lineage>
        <taxon>Bacteria</taxon>
        <taxon>Bacillati</taxon>
        <taxon>Actinomycetota</taxon>
        <taxon>Actinomycetes</taxon>
        <taxon>Propionibacteriales</taxon>
        <taxon>Nocardioidaceae</taxon>
        <taxon>Nocardioides</taxon>
    </lineage>
</organism>
<evidence type="ECO:0000256" key="1">
    <source>
        <dbReference type="ARBA" id="ARBA00011028"/>
    </source>
</evidence>
<proteinExistence type="inferred from homology"/>
<feature type="chain" id="PRO_5039211991" evidence="5">
    <location>
        <begin position="23"/>
        <end position="324"/>
    </location>
</feature>
<dbReference type="PANTHER" id="PTHR42953:SF3">
    <property type="entry name" value="HIGH-AFFINITY ZINC UPTAKE SYSTEM PROTEIN ZNUA"/>
    <property type="match status" value="1"/>
</dbReference>
<accession>A0A7Y9H4M3</accession>
<sequence length="324" mass="34151">MSLPTRSLTATTGLAAATVLLAGCAALGDDSSGNGRRAVASFYPLAWVTERVAGDGWSVENLTQPGQEPHDLDLSIAQTAALEDADLVVLEDGFQPAVDAAAENTDAPVVDAAAVVDLLPATEDAHDHEEGHAEDEAHEGEEGHAEEEHDHGDLDPHFWLDPLLVADFADAVADELGEVDPDNAQAYADNAADLRDELESVDADYTEGLASCERSATVVSHQAFGYLARYGLAFEPIAGLSPDAEPTAADLAHLQELITEDGVTTVFSERLVSPKMAETLADDMGVRTAVLDPIEGLSDETSDEDYLSLMRSNLTALQQANGCS</sequence>
<dbReference type="Proteomes" id="UP000549911">
    <property type="component" value="Unassembled WGS sequence"/>
</dbReference>
<evidence type="ECO:0000256" key="3">
    <source>
        <dbReference type="ARBA" id="ARBA00022729"/>
    </source>
</evidence>
<evidence type="ECO:0000256" key="5">
    <source>
        <dbReference type="SAM" id="SignalP"/>
    </source>
</evidence>